<evidence type="ECO:0000256" key="1">
    <source>
        <dbReference type="ARBA" id="ARBA00004141"/>
    </source>
</evidence>
<dbReference type="PANTHER" id="PTHR10165:SF35">
    <property type="entry name" value="RE23632P"/>
    <property type="match status" value="1"/>
</dbReference>
<dbReference type="PANTHER" id="PTHR10165">
    <property type="entry name" value="LIPID PHOSPHATE PHOSPHATASE"/>
    <property type="match status" value="1"/>
</dbReference>
<dbReference type="InterPro" id="IPR036938">
    <property type="entry name" value="PAP2/HPO_sf"/>
</dbReference>
<feature type="compositionally biased region" description="Basic and acidic residues" evidence="6">
    <location>
        <begin position="318"/>
        <end position="333"/>
    </location>
</feature>
<dbReference type="Proteomes" id="UP000813824">
    <property type="component" value="Unassembled WGS sequence"/>
</dbReference>
<feature type="transmembrane region" description="Helical" evidence="7">
    <location>
        <begin position="96"/>
        <end position="113"/>
    </location>
</feature>
<keyword evidence="3 7" id="KW-0812">Transmembrane</keyword>
<evidence type="ECO:0000256" key="3">
    <source>
        <dbReference type="ARBA" id="ARBA00022692"/>
    </source>
</evidence>
<dbReference type="InterPro" id="IPR043216">
    <property type="entry name" value="PAP-like"/>
</dbReference>
<evidence type="ECO:0000256" key="2">
    <source>
        <dbReference type="ARBA" id="ARBA00008816"/>
    </source>
</evidence>
<comment type="similarity">
    <text evidence="2">Belongs to the PA-phosphatase related phosphoesterase family.</text>
</comment>
<feature type="region of interest" description="Disordered" evidence="6">
    <location>
        <begin position="258"/>
        <end position="353"/>
    </location>
</feature>
<reference evidence="9" key="1">
    <citation type="journal article" date="2021" name="New Phytol.">
        <title>Evolutionary innovations through gain and loss of genes in the ectomycorrhizal Boletales.</title>
        <authorList>
            <person name="Wu G."/>
            <person name="Miyauchi S."/>
            <person name="Morin E."/>
            <person name="Kuo A."/>
            <person name="Drula E."/>
            <person name="Varga T."/>
            <person name="Kohler A."/>
            <person name="Feng B."/>
            <person name="Cao Y."/>
            <person name="Lipzen A."/>
            <person name="Daum C."/>
            <person name="Hundley H."/>
            <person name="Pangilinan J."/>
            <person name="Johnson J."/>
            <person name="Barry K."/>
            <person name="LaButti K."/>
            <person name="Ng V."/>
            <person name="Ahrendt S."/>
            <person name="Min B."/>
            <person name="Choi I.G."/>
            <person name="Park H."/>
            <person name="Plett J.M."/>
            <person name="Magnuson J."/>
            <person name="Spatafora J.W."/>
            <person name="Nagy L.G."/>
            <person name="Henrissat B."/>
            <person name="Grigoriev I.V."/>
            <person name="Yang Z.L."/>
            <person name="Xu J."/>
            <person name="Martin F.M."/>
        </authorList>
    </citation>
    <scope>NUCLEOTIDE SEQUENCE</scope>
    <source>
        <strain evidence="9">KKN 215</strain>
    </source>
</reference>
<evidence type="ECO:0000313" key="10">
    <source>
        <dbReference type="Proteomes" id="UP000813824"/>
    </source>
</evidence>
<proteinExistence type="inferred from homology"/>
<dbReference type="EMBL" id="JAEVFJ010000002">
    <property type="protein sequence ID" value="KAH8107123.1"/>
    <property type="molecule type" value="Genomic_DNA"/>
</dbReference>
<evidence type="ECO:0000256" key="7">
    <source>
        <dbReference type="SAM" id="Phobius"/>
    </source>
</evidence>
<dbReference type="GO" id="GO:0016020">
    <property type="term" value="C:membrane"/>
    <property type="evidence" value="ECO:0007669"/>
    <property type="project" value="UniProtKB-SubCell"/>
</dbReference>
<feature type="domain" description="Phosphatidic acid phosphatase type 2/haloperoxidase" evidence="8">
    <location>
        <begin position="94"/>
        <end position="240"/>
    </location>
</feature>
<dbReference type="SMART" id="SM00014">
    <property type="entry name" value="acidPPc"/>
    <property type="match status" value="1"/>
</dbReference>
<evidence type="ECO:0000313" key="9">
    <source>
        <dbReference type="EMBL" id="KAH8107123.1"/>
    </source>
</evidence>
<dbReference type="AlphaFoldDB" id="A0A8K0UX90"/>
<evidence type="ECO:0000256" key="6">
    <source>
        <dbReference type="SAM" id="MobiDB-lite"/>
    </source>
</evidence>
<comment type="subcellular location">
    <subcellularLocation>
        <location evidence="1">Membrane</location>
        <topology evidence="1">Multi-pass membrane protein</topology>
    </subcellularLocation>
</comment>
<evidence type="ECO:0000256" key="5">
    <source>
        <dbReference type="ARBA" id="ARBA00023136"/>
    </source>
</evidence>
<feature type="compositionally biased region" description="Basic and acidic residues" evidence="6">
    <location>
        <begin position="295"/>
        <end position="304"/>
    </location>
</feature>
<dbReference type="Pfam" id="PF01569">
    <property type="entry name" value="PAP2"/>
    <property type="match status" value="1"/>
</dbReference>
<accession>A0A8K0UX90</accession>
<dbReference type="OrthoDB" id="8907274at2759"/>
<organism evidence="9 10">
    <name type="scientific">Cristinia sonorae</name>
    <dbReference type="NCBI Taxonomy" id="1940300"/>
    <lineage>
        <taxon>Eukaryota</taxon>
        <taxon>Fungi</taxon>
        <taxon>Dikarya</taxon>
        <taxon>Basidiomycota</taxon>
        <taxon>Agaricomycotina</taxon>
        <taxon>Agaricomycetes</taxon>
        <taxon>Agaricomycetidae</taxon>
        <taxon>Agaricales</taxon>
        <taxon>Pleurotineae</taxon>
        <taxon>Stephanosporaceae</taxon>
        <taxon>Cristinia</taxon>
    </lineage>
</organism>
<dbReference type="GO" id="GO:0006644">
    <property type="term" value="P:phospholipid metabolic process"/>
    <property type="evidence" value="ECO:0007669"/>
    <property type="project" value="InterPro"/>
</dbReference>
<feature type="transmembrane region" description="Helical" evidence="7">
    <location>
        <begin position="21"/>
        <end position="40"/>
    </location>
</feature>
<dbReference type="GO" id="GO:0008195">
    <property type="term" value="F:phosphatidate phosphatase activity"/>
    <property type="evidence" value="ECO:0007669"/>
    <property type="project" value="TreeGrafter"/>
</dbReference>
<keyword evidence="4 7" id="KW-1133">Transmembrane helix</keyword>
<keyword evidence="10" id="KW-1185">Reference proteome</keyword>
<gene>
    <name evidence="9" type="ORF">BXZ70DRAFT_1004000</name>
</gene>
<feature type="compositionally biased region" description="Basic and acidic residues" evidence="6">
    <location>
        <begin position="272"/>
        <end position="285"/>
    </location>
</feature>
<dbReference type="CDD" id="cd03390">
    <property type="entry name" value="PAP2_containing_1_like"/>
    <property type="match status" value="1"/>
</dbReference>
<evidence type="ECO:0000256" key="4">
    <source>
        <dbReference type="ARBA" id="ARBA00022989"/>
    </source>
</evidence>
<keyword evidence="5 7" id="KW-0472">Membrane</keyword>
<dbReference type="InterPro" id="IPR000326">
    <property type="entry name" value="PAP2/HPO"/>
</dbReference>
<sequence>MSTQQRNQMRWKLIRTYGPDWILCIGLVALFGALDNISGFKREFSLEDTSLRHPHTLHERVPNWALYIICSLTPAVLEAAVNYLTVRSWWDLHNSLLGLLLGLSLTGAITQVVKLTVGRPRPDIIARCIPFPGAVDPPLGLSNYTICTRGPGHILDDGWRSFPSGHSSLSFAGLGFLSFYLAGKLHLFDKRGQAHKSWIALTPLAGATLVAVSRTMDYRHHWQDVTAGSILGLVMSYFAYRQYYPSLASPYSHRPYFPRHKPSPQDSMSLPLHRDPQVVGHDPEQHYPNGGYRDSLLRDHHEQDGPVNMEDVPAGTYPKDEVHDMETVWRDSEGESEELDGNHRPVNAHHNTR</sequence>
<protein>
    <submittedName>
        <fullName evidence="9">PAP2-domain-containing protein</fullName>
    </submittedName>
</protein>
<evidence type="ECO:0000259" key="8">
    <source>
        <dbReference type="SMART" id="SM00014"/>
    </source>
</evidence>
<dbReference type="SUPFAM" id="SSF48317">
    <property type="entry name" value="Acid phosphatase/Vanadium-dependent haloperoxidase"/>
    <property type="match status" value="1"/>
</dbReference>
<feature type="transmembrane region" description="Helical" evidence="7">
    <location>
        <begin position="64"/>
        <end position="84"/>
    </location>
</feature>
<comment type="caution">
    <text evidence="9">The sequence shown here is derived from an EMBL/GenBank/DDBJ whole genome shotgun (WGS) entry which is preliminary data.</text>
</comment>
<dbReference type="Gene3D" id="1.20.144.10">
    <property type="entry name" value="Phosphatidic acid phosphatase type 2/haloperoxidase"/>
    <property type="match status" value="1"/>
</dbReference>
<name>A0A8K0UX90_9AGAR</name>
<dbReference type="GO" id="GO:0046839">
    <property type="term" value="P:phospholipid dephosphorylation"/>
    <property type="evidence" value="ECO:0007669"/>
    <property type="project" value="TreeGrafter"/>
</dbReference>